<keyword evidence="6" id="KW-0961">Cell wall biogenesis/degradation</keyword>
<evidence type="ECO:0008006" key="9">
    <source>
        <dbReference type="Google" id="ProtNLM"/>
    </source>
</evidence>
<keyword evidence="4" id="KW-0573">Peptidoglycan synthesis</keyword>
<dbReference type="PANTHER" id="PTHR36174">
    <property type="entry name" value="LIPID II:GLYCINE GLYCYLTRANSFERASE"/>
    <property type="match status" value="1"/>
</dbReference>
<keyword evidence="2" id="KW-0808">Transferase</keyword>
<accession>A0A1F5DJ28</accession>
<evidence type="ECO:0000256" key="6">
    <source>
        <dbReference type="ARBA" id="ARBA00023316"/>
    </source>
</evidence>
<dbReference type="Gene3D" id="3.40.630.30">
    <property type="match status" value="1"/>
</dbReference>
<dbReference type="GO" id="GO:0071555">
    <property type="term" value="P:cell wall organization"/>
    <property type="evidence" value="ECO:0007669"/>
    <property type="project" value="UniProtKB-KW"/>
</dbReference>
<keyword evidence="5" id="KW-0012">Acyltransferase</keyword>
<evidence type="ECO:0000256" key="5">
    <source>
        <dbReference type="ARBA" id="ARBA00023315"/>
    </source>
</evidence>
<evidence type="ECO:0000256" key="3">
    <source>
        <dbReference type="ARBA" id="ARBA00022960"/>
    </source>
</evidence>
<evidence type="ECO:0000256" key="2">
    <source>
        <dbReference type="ARBA" id="ARBA00022679"/>
    </source>
</evidence>
<comment type="caution">
    <text evidence="7">The sequence shown here is derived from an EMBL/GenBank/DDBJ whole genome shotgun (WGS) entry which is preliminary data.</text>
</comment>
<evidence type="ECO:0000313" key="8">
    <source>
        <dbReference type="Proteomes" id="UP000178758"/>
    </source>
</evidence>
<dbReference type="SUPFAM" id="SSF55729">
    <property type="entry name" value="Acyl-CoA N-acyltransferases (Nat)"/>
    <property type="match status" value="1"/>
</dbReference>
<gene>
    <name evidence="7" type="ORF">A3J78_01275</name>
</gene>
<reference evidence="7 8" key="1">
    <citation type="journal article" date="2016" name="Nat. Commun.">
        <title>Thousands of microbial genomes shed light on interconnected biogeochemical processes in an aquifer system.</title>
        <authorList>
            <person name="Anantharaman K."/>
            <person name="Brown C.T."/>
            <person name="Hug L.A."/>
            <person name="Sharon I."/>
            <person name="Castelle C.J."/>
            <person name="Probst A.J."/>
            <person name="Thomas B.C."/>
            <person name="Singh A."/>
            <person name="Wilkins M.J."/>
            <person name="Karaoz U."/>
            <person name="Brodie E.L."/>
            <person name="Williams K.H."/>
            <person name="Hubbard S.S."/>
            <person name="Banfield J.F."/>
        </authorList>
    </citation>
    <scope>NUCLEOTIDE SEQUENCE [LARGE SCALE GENOMIC DNA]</scope>
</reference>
<dbReference type="GO" id="GO:0016755">
    <property type="term" value="F:aminoacyltransferase activity"/>
    <property type="evidence" value="ECO:0007669"/>
    <property type="project" value="InterPro"/>
</dbReference>
<dbReference type="EMBL" id="MEZJ01000001">
    <property type="protein sequence ID" value="OGD55016.1"/>
    <property type="molecule type" value="Genomic_DNA"/>
</dbReference>
<keyword evidence="3" id="KW-0133">Cell shape</keyword>
<dbReference type="GO" id="GO:0008360">
    <property type="term" value="P:regulation of cell shape"/>
    <property type="evidence" value="ECO:0007669"/>
    <property type="project" value="UniProtKB-KW"/>
</dbReference>
<dbReference type="GO" id="GO:0009252">
    <property type="term" value="P:peptidoglycan biosynthetic process"/>
    <property type="evidence" value="ECO:0007669"/>
    <property type="project" value="UniProtKB-KW"/>
</dbReference>
<dbReference type="InterPro" id="IPR050644">
    <property type="entry name" value="PG_Glycine_Bridge_Synth"/>
</dbReference>
<dbReference type="Proteomes" id="UP000178758">
    <property type="component" value="Unassembled WGS sequence"/>
</dbReference>
<organism evidence="7 8">
    <name type="scientific">Candidatus Beckwithbacteria bacterium RBG_13_35_6</name>
    <dbReference type="NCBI Taxonomy" id="1797456"/>
    <lineage>
        <taxon>Bacteria</taxon>
        <taxon>Candidatus Beckwithiibacteriota</taxon>
    </lineage>
</organism>
<proteinExistence type="inferred from homology"/>
<protein>
    <recommendedName>
        <fullName evidence="9">BioF2-like acetyltransferase domain-containing protein</fullName>
    </recommendedName>
</protein>
<dbReference type="InterPro" id="IPR003447">
    <property type="entry name" value="FEMABX"/>
</dbReference>
<dbReference type="PROSITE" id="PS51191">
    <property type="entry name" value="FEMABX"/>
    <property type="match status" value="1"/>
</dbReference>
<evidence type="ECO:0000256" key="1">
    <source>
        <dbReference type="ARBA" id="ARBA00009943"/>
    </source>
</evidence>
<name>A0A1F5DJ28_9BACT</name>
<dbReference type="AlphaFoldDB" id="A0A1F5DJ28"/>
<dbReference type="InterPro" id="IPR016181">
    <property type="entry name" value="Acyl_CoA_acyltransferase"/>
</dbReference>
<evidence type="ECO:0000256" key="4">
    <source>
        <dbReference type="ARBA" id="ARBA00022984"/>
    </source>
</evidence>
<evidence type="ECO:0000313" key="7">
    <source>
        <dbReference type="EMBL" id="OGD55016.1"/>
    </source>
</evidence>
<dbReference type="Pfam" id="PF02388">
    <property type="entry name" value="FemAB"/>
    <property type="match status" value="1"/>
</dbReference>
<comment type="similarity">
    <text evidence="1">Belongs to the FemABX family.</text>
</comment>
<sequence length="341" mass="40053">MNLLTYEPSYLTDVRQTPPYANFMQKMGWQVVKYQSIPPKRRAGKYPVSRKHKSSYIYIKKLPFLPFSVAKIFRSQQIPNFKQLKKIKNKYRFLFIKYQPLIFTDQTNSQFDNLVIGKFKEDHNPLIPTKTIWLDLSQSEEQLLKAMKPKTRYNLRKCLSLTQPVRANPCVCPSINCQLISGDKISPQQLLDFYNLWKTNKPHNWLFKPSFKELKALVDSFGKKCFFILVWKLKIACPVKSRSDFFGVNCKLIAGCLILQSKNMSFYWHNCSSKEGKAHFAPTFCVWQAILESKKRGFKIFDLEGIWDERYPNLFKGWQGFTRFKQGFGGKEVEFLLPSRA</sequence>
<dbReference type="PANTHER" id="PTHR36174:SF1">
    <property type="entry name" value="LIPID II:GLYCINE GLYCYLTRANSFERASE"/>
    <property type="match status" value="1"/>
</dbReference>